<gene>
    <name evidence="1" type="ORF">ABCQ75_03955</name>
</gene>
<sequence length="45" mass="4988">MEWLVIAVSVCIAVGLGTWMALHEDVSTAGHGRHRVSPAYVRVRR</sequence>
<accession>A0ABU9WWZ4</accession>
<comment type="caution">
    <text evidence="1">The sequence shown here is derived from an EMBL/GenBank/DDBJ whole genome shotgun (WGS) entry which is preliminary data.</text>
</comment>
<organism evidence="1 2">
    <name type="scientific">Sinomonas halotolerans</name>
    <dbReference type="NCBI Taxonomy" id="1644133"/>
    <lineage>
        <taxon>Bacteria</taxon>
        <taxon>Bacillati</taxon>
        <taxon>Actinomycetota</taxon>
        <taxon>Actinomycetes</taxon>
        <taxon>Micrococcales</taxon>
        <taxon>Micrococcaceae</taxon>
        <taxon>Sinomonas</taxon>
    </lineage>
</organism>
<keyword evidence="2" id="KW-1185">Reference proteome</keyword>
<evidence type="ECO:0000313" key="2">
    <source>
        <dbReference type="Proteomes" id="UP001422074"/>
    </source>
</evidence>
<dbReference type="Proteomes" id="UP001422074">
    <property type="component" value="Unassembled WGS sequence"/>
</dbReference>
<proteinExistence type="predicted"/>
<protein>
    <submittedName>
        <fullName evidence="1">Uncharacterized protein</fullName>
    </submittedName>
</protein>
<reference evidence="1 2" key="1">
    <citation type="submission" date="2024-05" db="EMBL/GenBank/DDBJ databases">
        <title>Sinomonas sp. nov., isolated from a waste landfill.</title>
        <authorList>
            <person name="Zhao Y."/>
        </authorList>
    </citation>
    <scope>NUCLEOTIDE SEQUENCE [LARGE SCALE GENOMIC DNA]</scope>
    <source>
        <strain evidence="1 2">CCTCC AB2014300</strain>
    </source>
</reference>
<dbReference type="RefSeq" id="WP_345883207.1">
    <property type="nucleotide sequence ID" value="NZ_JBDFRB010000002.1"/>
</dbReference>
<dbReference type="EMBL" id="JBDFRB010000002">
    <property type="protein sequence ID" value="MEN2743694.1"/>
    <property type="molecule type" value="Genomic_DNA"/>
</dbReference>
<name>A0ABU9WWZ4_9MICC</name>
<evidence type="ECO:0000313" key="1">
    <source>
        <dbReference type="EMBL" id="MEN2743694.1"/>
    </source>
</evidence>